<gene>
    <name evidence="3" type="ORF">HGRIS_005131</name>
</gene>
<evidence type="ECO:0000313" key="3">
    <source>
        <dbReference type="EMBL" id="KAL0953971.1"/>
    </source>
</evidence>
<organism evidence="3 4">
    <name type="scientific">Hohenbuehelia grisea</name>
    <dbReference type="NCBI Taxonomy" id="104357"/>
    <lineage>
        <taxon>Eukaryota</taxon>
        <taxon>Fungi</taxon>
        <taxon>Dikarya</taxon>
        <taxon>Basidiomycota</taxon>
        <taxon>Agaricomycotina</taxon>
        <taxon>Agaricomycetes</taxon>
        <taxon>Agaricomycetidae</taxon>
        <taxon>Agaricales</taxon>
        <taxon>Pleurotineae</taxon>
        <taxon>Pleurotaceae</taxon>
        <taxon>Hohenbuehelia</taxon>
    </lineage>
</organism>
<dbReference type="Proteomes" id="UP001556367">
    <property type="component" value="Unassembled WGS sequence"/>
</dbReference>
<evidence type="ECO:0000259" key="2">
    <source>
        <dbReference type="Pfam" id="PF20151"/>
    </source>
</evidence>
<name>A0ABR3JE26_9AGAR</name>
<keyword evidence="1" id="KW-0812">Transmembrane</keyword>
<dbReference type="EMBL" id="JASNQZ010000008">
    <property type="protein sequence ID" value="KAL0953971.1"/>
    <property type="molecule type" value="Genomic_DNA"/>
</dbReference>
<reference evidence="4" key="1">
    <citation type="submission" date="2024-06" db="EMBL/GenBank/DDBJ databases">
        <title>Multi-omics analyses provide insights into the biosynthesis of the anticancer antibiotic pleurotin in Hohenbuehelia grisea.</title>
        <authorList>
            <person name="Weaver J.A."/>
            <person name="Alberti F."/>
        </authorList>
    </citation>
    <scope>NUCLEOTIDE SEQUENCE [LARGE SCALE GENOMIC DNA]</scope>
    <source>
        <strain evidence="4">T-177</strain>
    </source>
</reference>
<sequence>MGGPDSLIVGLEYIASFRLAIVALYMLQVYDWALQFGDEYRLVLKARWTSAKVGYLLCRYYPLLAWIVILWAWTGNHKKSLCESVLKPVHCLLIPMQLCSQGVMLMRAYAFTGRNKIVLVLLGLCYFAAIGLNIWGLGAKMSLPHGLFLALGRTGCFPDHSGGVLAARMAAVISVAVLMDFISLTVVLLHCFKIRSMQGSLGLMFVRQGLISFVVVLLVNVTAAIVYFGRKSQYNGVGLPFMLVLSNLVACRLILGLSRRASPTDTKIIRQHSQIVRDALDYSPDRNAKRKIDVWLMMI</sequence>
<feature type="transmembrane region" description="Helical" evidence="1">
    <location>
        <begin position="53"/>
        <end position="73"/>
    </location>
</feature>
<feature type="transmembrane region" description="Helical" evidence="1">
    <location>
        <begin position="117"/>
        <end position="138"/>
    </location>
</feature>
<feature type="transmembrane region" description="Helical" evidence="1">
    <location>
        <begin position="234"/>
        <end position="255"/>
    </location>
</feature>
<keyword evidence="1" id="KW-1133">Transmembrane helix</keyword>
<feature type="transmembrane region" description="Helical" evidence="1">
    <location>
        <begin position="210"/>
        <end position="228"/>
    </location>
</feature>
<accession>A0ABR3JE26</accession>
<keyword evidence="4" id="KW-1185">Reference proteome</keyword>
<feature type="domain" description="DUF6533" evidence="2">
    <location>
        <begin position="20"/>
        <end position="64"/>
    </location>
</feature>
<feature type="transmembrane region" description="Helical" evidence="1">
    <location>
        <begin position="13"/>
        <end position="33"/>
    </location>
</feature>
<dbReference type="Pfam" id="PF20151">
    <property type="entry name" value="DUF6533"/>
    <property type="match status" value="1"/>
</dbReference>
<feature type="transmembrane region" description="Helical" evidence="1">
    <location>
        <begin position="169"/>
        <end position="189"/>
    </location>
</feature>
<protein>
    <recommendedName>
        <fullName evidence="2">DUF6533 domain-containing protein</fullName>
    </recommendedName>
</protein>
<comment type="caution">
    <text evidence="3">The sequence shown here is derived from an EMBL/GenBank/DDBJ whole genome shotgun (WGS) entry which is preliminary data.</text>
</comment>
<proteinExistence type="predicted"/>
<evidence type="ECO:0000256" key="1">
    <source>
        <dbReference type="SAM" id="Phobius"/>
    </source>
</evidence>
<keyword evidence="1" id="KW-0472">Membrane</keyword>
<evidence type="ECO:0000313" key="4">
    <source>
        <dbReference type="Proteomes" id="UP001556367"/>
    </source>
</evidence>
<dbReference type="InterPro" id="IPR045340">
    <property type="entry name" value="DUF6533"/>
</dbReference>